<keyword evidence="3" id="KW-0560">Oxidoreductase</keyword>
<accession>A0AAN6YG35</accession>
<dbReference type="InterPro" id="IPR011047">
    <property type="entry name" value="Quinoprotein_ADH-like_sf"/>
</dbReference>
<dbReference type="AlphaFoldDB" id="A0AAN6YG35"/>
<dbReference type="SUPFAM" id="SSF50998">
    <property type="entry name" value="Quinoprotein alcohol dehydrogenase-like"/>
    <property type="match status" value="2"/>
</dbReference>
<dbReference type="SMART" id="SM00564">
    <property type="entry name" value="PQQ"/>
    <property type="match status" value="5"/>
</dbReference>
<dbReference type="Pfam" id="PF01011">
    <property type="entry name" value="PQQ"/>
    <property type="match status" value="1"/>
</dbReference>
<dbReference type="Gene3D" id="2.140.10.10">
    <property type="entry name" value="Quinoprotein alcohol dehydrogenase-like superfamily"/>
    <property type="match status" value="1"/>
</dbReference>
<dbReference type="Proteomes" id="UP001301769">
    <property type="component" value="Unassembled WGS sequence"/>
</dbReference>
<keyword evidence="8" id="KW-1185">Reference proteome</keyword>
<evidence type="ECO:0000256" key="4">
    <source>
        <dbReference type="SAM" id="SignalP"/>
    </source>
</evidence>
<dbReference type="PANTHER" id="PTHR32303">
    <property type="entry name" value="QUINOPROTEIN ALCOHOL DEHYDROGENASE (CYTOCHROME C)"/>
    <property type="match status" value="1"/>
</dbReference>
<evidence type="ECO:0000313" key="8">
    <source>
        <dbReference type="Proteomes" id="UP001301769"/>
    </source>
</evidence>
<feature type="domain" description="Pyrrolo-quinoline quinone repeat" evidence="6">
    <location>
        <begin position="378"/>
        <end position="508"/>
    </location>
</feature>
<comment type="caution">
    <text evidence="7">The sequence shown here is derived from an EMBL/GenBank/DDBJ whole genome shotgun (WGS) entry which is preliminary data.</text>
</comment>
<name>A0AAN6YG35_9PEZI</name>
<dbReference type="Gene3D" id="2.130.10.10">
    <property type="entry name" value="YVTN repeat-like/Quinoprotein amine dehydrogenase"/>
    <property type="match status" value="1"/>
</dbReference>
<evidence type="ECO:0000256" key="3">
    <source>
        <dbReference type="ARBA" id="ARBA00023002"/>
    </source>
</evidence>
<evidence type="ECO:0000259" key="6">
    <source>
        <dbReference type="Pfam" id="PF13360"/>
    </source>
</evidence>
<protein>
    <submittedName>
        <fullName evidence="7">Quino protein alcohol dehydrogenase-like protein</fullName>
    </submittedName>
</protein>
<organism evidence="7 8">
    <name type="scientific">Rhypophila decipiens</name>
    <dbReference type="NCBI Taxonomy" id="261697"/>
    <lineage>
        <taxon>Eukaryota</taxon>
        <taxon>Fungi</taxon>
        <taxon>Dikarya</taxon>
        <taxon>Ascomycota</taxon>
        <taxon>Pezizomycotina</taxon>
        <taxon>Sordariomycetes</taxon>
        <taxon>Sordariomycetidae</taxon>
        <taxon>Sordariales</taxon>
        <taxon>Naviculisporaceae</taxon>
        <taxon>Rhypophila</taxon>
    </lineage>
</organism>
<dbReference type="Pfam" id="PF13360">
    <property type="entry name" value="PQQ_2"/>
    <property type="match status" value="1"/>
</dbReference>
<comment type="similarity">
    <text evidence="2">Belongs to the bacterial PQQ dehydrogenase family.</text>
</comment>
<dbReference type="PANTHER" id="PTHR32303:SF10">
    <property type="entry name" value="OUTER MEMBRANE PROTEIN ASSEMBLY FACTOR BAMB"/>
    <property type="match status" value="1"/>
</dbReference>
<feature type="signal peptide" evidence="4">
    <location>
        <begin position="1"/>
        <end position="25"/>
    </location>
</feature>
<reference evidence="7" key="2">
    <citation type="submission" date="2023-05" db="EMBL/GenBank/DDBJ databases">
        <authorList>
            <consortium name="Lawrence Berkeley National Laboratory"/>
            <person name="Steindorff A."/>
            <person name="Hensen N."/>
            <person name="Bonometti L."/>
            <person name="Westerberg I."/>
            <person name="Brannstrom I.O."/>
            <person name="Guillou S."/>
            <person name="Cros-Aarteil S."/>
            <person name="Calhoun S."/>
            <person name="Haridas S."/>
            <person name="Kuo A."/>
            <person name="Mondo S."/>
            <person name="Pangilinan J."/>
            <person name="Riley R."/>
            <person name="Labutti K."/>
            <person name="Andreopoulos B."/>
            <person name="Lipzen A."/>
            <person name="Chen C."/>
            <person name="Yanf M."/>
            <person name="Daum C."/>
            <person name="Ng V."/>
            <person name="Clum A."/>
            <person name="Ohm R."/>
            <person name="Martin F."/>
            <person name="Silar P."/>
            <person name="Natvig D."/>
            <person name="Lalanne C."/>
            <person name="Gautier V."/>
            <person name="Ament-Velasquez S.L."/>
            <person name="Kruys A."/>
            <person name="Hutchinson M.I."/>
            <person name="Powell A.J."/>
            <person name="Barry K."/>
            <person name="Miller A.N."/>
            <person name="Grigoriev I.V."/>
            <person name="Debuchy R."/>
            <person name="Gladieux P."/>
            <person name="Thoren M.H."/>
            <person name="Johannesson H."/>
        </authorList>
    </citation>
    <scope>NUCLEOTIDE SEQUENCE</scope>
    <source>
        <strain evidence="7">PSN293</strain>
    </source>
</reference>
<sequence length="556" mass="59537">MTVCSYRYYVLVLLRLLTLSPSIRAGGVHGGPKSEEWSGWGGNIHNNRWASENKVINSSNILALVDHCALEFPIGVSATPVISDGAVYFPTWEGSFVALNYQSCTVLWTINVTSVIYRFATPTPFQAQNVRAVSRTSPQVDGDVLFFGTLMHALVVAVNKHTGKILGVVQINKHPLSIITMSPTFFDGKLFVGTSSVEENVTLLPGYQCCSFVGNMAALVFKASTGKFRMLWSVSSMSKRRQREGWAGAAIWGSQPSIDQARGVVFIGTGNAYSASKATTRCQLSVVPPEVPYEFNVDDCLPRDVWQDSVVAIRVDTGQVLWVQQRPGVDIFTAACGYPGFGPQSPELCPGIPGPDSDFGMAPTFVPGQNDKLVIGRKNGDIYALSPRDGRVLWATSTGPKGITGGLSWGIAADDSRAYFTAINSDYKTWKLQPSGRAVNRSAYGAVSLVNGRILWETSVPRNGISLGPPTVVGDVVLVARTGQDPNGTASYDQSQGGLVALNKMTGQVIMDRGLGTNFHGGIAILGRYAMFGTGYSGFGAPALVPGVFHVMRAGS</sequence>
<comment type="cofactor">
    <cofactor evidence="1">
        <name>pyrroloquinoline quinone</name>
        <dbReference type="ChEBI" id="CHEBI:58442"/>
    </cofactor>
</comment>
<evidence type="ECO:0000256" key="2">
    <source>
        <dbReference type="ARBA" id="ARBA00008156"/>
    </source>
</evidence>
<keyword evidence="4" id="KW-0732">Signal</keyword>
<proteinExistence type="inferred from homology"/>
<reference evidence="7" key="1">
    <citation type="journal article" date="2023" name="Mol. Phylogenet. Evol.">
        <title>Genome-scale phylogeny and comparative genomics of the fungal order Sordariales.</title>
        <authorList>
            <person name="Hensen N."/>
            <person name="Bonometti L."/>
            <person name="Westerberg I."/>
            <person name="Brannstrom I.O."/>
            <person name="Guillou S."/>
            <person name="Cros-Aarteil S."/>
            <person name="Calhoun S."/>
            <person name="Haridas S."/>
            <person name="Kuo A."/>
            <person name="Mondo S."/>
            <person name="Pangilinan J."/>
            <person name="Riley R."/>
            <person name="LaButti K."/>
            <person name="Andreopoulos B."/>
            <person name="Lipzen A."/>
            <person name="Chen C."/>
            <person name="Yan M."/>
            <person name="Daum C."/>
            <person name="Ng V."/>
            <person name="Clum A."/>
            <person name="Steindorff A."/>
            <person name="Ohm R.A."/>
            <person name="Martin F."/>
            <person name="Silar P."/>
            <person name="Natvig D.O."/>
            <person name="Lalanne C."/>
            <person name="Gautier V."/>
            <person name="Ament-Velasquez S.L."/>
            <person name="Kruys A."/>
            <person name="Hutchinson M.I."/>
            <person name="Powell A.J."/>
            <person name="Barry K."/>
            <person name="Miller A.N."/>
            <person name="Grigoriev I.V."/>
            <person name="Debuchy R."/>
            <person name="Gladieux P."/>
            <person name="Hiltunen Thoren M."/>
            <person name="Johannesson H."/>
        </authorList>
    </citation>
    <scope>NUCLEOTIDE SEQUENCE</scope>
    <source>
        <strain evidence="7">PSN293</strain>
    </source>
</reference>
<evidence type="ECO:0000313" key="7">
    <source>
        <dbReference type="EMBL" id="KAK4215502.1"/>
    </source>
</evidence>
<gene>
    <name evidence="7" type="ORF">QBC37DRAFT_419052</name>
</gene>
<dbReference type="InterPro" id="IPR018391">
    <property type="entry name" value="PQQ_b-propeller_rpt"/>
</dbReference>
<dbReference type="InterPro" id="IPR015943">
    <property type="entry name" value="WD40/YVTN_repeat-like_dom_sf"/>
</dbReference>
<evidence type="ECO:0000259" key="5">
    <source>
        <dbReference type="Pfam" id="PF01011"/>
    </source>
</evidence>
<dbReference type="InterPro" id="IPR002372">
    <property type="entry name" value="PQQ_rpt_dom"/>
</dbReference>
<dbReference type="EMBL" id="MU858079">
    <property type="protein sequence ID" value="KAK4215502.1"/>
    <property type="molecule type" value="Genomic_DNA"/>
</dbReference>
<evidence type="ECO:0000256" key="1">
    <source>
        <dbReference type="ARBA" id="ARBA00001931"/>
    </source>
</evidence>
<feature type="chain" id="PRO_5042883574" evidence="4">
    <location>
        <begin position="26"/>
        <end position="556"/>
    </location>
</feature>
<dbReference type="GO" id="GO:0016491">
    <property type="term" value="F:oxidoreductase activity"/>
    <property type="evidence" value="ECO:0007669"/>
    <property type="project" value="UniProtKB-KW"/>
</dbReference>
<feature type="domain" description="Pyrrolo-quinoline quinone repeat" evidence="5">
    <location>
        <begin position="75"/>
        <end position="273"/>
    </location>
</feature>